<protein>
    <submittedName>
        <fullName evidence="1">Uncharacterized protein</fullName>
    </submittedName>
</protein>
<proteinExistence type="predicted"/>
<sequence>MAKASQTLQKGGVVQHTLTTHTLIGKLPREIMETTNIGYKRPSVTLNCRSLWKELQQTALSRLLRYLHAPFAALQETSNSDPPIVSNDNYIISCGDADERKVGGFIMGERNDYNNLVEEFGSTSSRCAFERRDRRGVKLWIVRIDAPTETATRTTTETRFMMNSMR</sequence>
<organism evidence="1 2">
    <name type="scientific">Necator americanus</name>
    <name type="common">Human hookworm</name>
    <dbReference type="NCBI Taxonomy" id="51031"/>
    <lineage>
        <taxon>Eukaryota</taxon>
        <taxon>Metazoa</taxon>
        <taxon>Ecdysozoa</taxon>
        <taxon>Nematoda</taxon>
        <taxon>Chromadorea</taxon>
        <taxon>Rhabditida</taxon>
        <taxon>Rhabditina</taxon>
        <taxon>Rhabditomorpha</taxon>
        <taxon>Strongyloidea</taxon>
        <taxon>Ancylostomatidae</taxon>
        <taxon>Bunostominae</taxon>
        <taxon>Necator</taxon>
    </lineage>
</organism>
<name>A0ABR1DN89_NECAM</name>
<reference evidence="1 2" key="1">
    <citation type="submission" date="2023-08" db="EMBL/GenBank/DDBJ databases">
        <title>A Necator americanus chromosomal reference genome.</title>
        <authorList>
            <person name="Ilik V."/>
            <person name="Petrzelkova K.J."/>
            <person name="Pardy F."/>
            <person name="Fuh T."/>
            <person name="Niatou-Singa F.S."/>
            <person name="Gouil Q."/>
            <person name="Baker L."/>
            <person name="Ritchie M.E."/>
            <person name="Jex A.R."/>
            <person name="Gazzola D."/>
            <person name="Li H."/>
            <person name="Toshio Fujiwara R."/>
            <person name="Zhan B."/>
            <person name="Aroian R.V."/>
            <person name="Pafco B."/>
            <person name="Schwarz E.M."/>
        </authorList>
    </citation>
    <scope>NUCLEOTIDE SEQUENCE [LARGE SCALE GENOMIC DNA]</scope>
    <source>
        <strain evidence="1 2">Aroian</strain>
        <tissue evidence="1">Whole animal</tissue>
    </source>
</reference>
<evidence type="ECO:0000313" key="1">
    <source>
        <dbReference type="EMBL" id="KAK6751907.1"/>
    </source>
</evidence>
<accession>A0ABR1DN89</accession>
<comment type="caution">
    <text evidence="1">The sequence shown here is derived from an EMBL/GenBank/DDBJ whole genome shotgun (WGS) entry which is preliminary data.</text>
</comment>
<keyword evidence="2" id="KW-1185">Reference proteome</keyword>
<dbReference type="EMBL" id="JAVFWL010000004">
    <property type="protein sequence ID" value="KAK6751907.1"/>
    <property type="molecule type" value="Genomic_DNA"/>
</dbReference>
<dbReference type="Proteomes" id="UP001303046">
    <property type="component" value="Unassembled WGS sequence"/>
</dbReference>
<gene>
    <name evidence="1" type="primary">Necator_chrIV.g16666</name>
    <name evidence="1" type="ORF">RB195_003369</name>
</gene>
<evidence type="ECO:0000313" key="2">
    <source>
        <dbReference type="Proteomes" id="UP001303046"/>
    </source>
</evidence>